<reference evidence="1" key="1">
    <citation type="submission" date="2018-11" db="EMBL/GenBank/DDBJ databases">
        <authorList>
            <consortium name="Pathogen Informatics"/>
        </authorList>
    </citation>
    <scope>NUCLEOTIDE SEQUENCE</scope>
</reference>
<comment type="caution">
    <text evidence="1">The sequence shown here is derived from an EMBL/GenBank/DDBJ whole genome shotgun (WGS) entry which is preliminary data.</text>
</comment>
<dbReference type="Proteomes" id="UP000784294">
    <property type="component" value="Unassembled WGS sequence"/>
</dbReference>
<evidence type="ECO:0000313" key="2">
    <source>
        <dbReference type="Proteomes" id="UP000784294"/>
    </source>
</evidence>
<accession>A0A3S5A7I4</accession>
<protein>
    <submittedName>
        <fullName evidence="1">Uncharacterized protein</fullName>
    </submittedName>
</protein>
<proteinExistence type="predicted"/>
<dbReference type="AlphaFoldDB" id="A0A3S5A7I4"/>
<dbReference type="EMBL" id="CAAALY010106479">
    <property type="protein sequence ID" value="VEL29818.1"/>
    <property type="molecule type" value="Genomic_DNA"/>
</dbReference>
<evidence type="ECO:0000313" key="1">
    <source>
        <dbReference type="EMBL" id="VEL29818.1"/>
    </source>
</evidence>
<gene>
    <name evidence="1" type="ORF">PXEA_LOCUS23258</name>
</gene>
<name>A0A3S5A7I4_9PLAT</name>
<organism evidence="1 2">
    <name type="scientific">Protopolystoma xenopodis</name>
    <dbReference type="NCBI Taxonomy" id="117903"/>
    <lineage>
        <taxon>Eukaryota</taxon>
        <taxon>Metazoa</taxon>
        <taxon>Spiralia</taxon>
        <taxon>Lophotrochozoa</taxon>
        <taxon>Platyhelminthes</taxon>
        <taxon>Monogenea</taxon>
        <taxon>Polyopisthocotylea</taxon>
        <taxon>Polystomatidea</taxon>
        <taxon>Polystomatidae</taxon>
        <taxon>Protopolystoma</taxon>
    </lineage>
</organism>
<sequence>MCPFDSEEQICISLQLDKRLRHWLSAANRPRGRSANACPPQVRVGFDGTRAHEQTAHGFRPPEIAFLQHDGLDNRSLFAANRRRVLQVDQPRESGCWDSNSQALSRGCTFIPPIAVPSSSCGYGD</sequence>
<keyword evidence="2" id="KW-1185">Reference proteome</keyword>